<gene>
    <name evidence="3" type="ORF">SAMN03084138_01644</name>
</gene>
<keyword evidence="3" id="KW-0489">Methyltransferase</keyword>
<dbReference type="GO" id="GO:0006281">
    <property type="term" value="P:DNA repair"/>
    <property type="evidence" value="ECO:0007669"/>
    <property type="project" value="InterPro"/>
</dbReference>
<sequence length="128" mass="14274">MLLGIFVCAMMGTVCFLNVVLSQSNMPNFDDQIYAVLVQIPKGKVTTYGDVAKIAGFPRHARHVGKLLGRLPKESRLPWFRVVNGKGMISLKGARFIDQRELLLEDGVEVKENGAISLRRFKWDGDPA</sequence>
<dbReference type="Proteomes" id="UP000182692">
    <property type="component" value="Unassembled WGS sequence"/>
</dbReference>
<dbReference type="Gene3D" id="1.10.10.10">
    <property type="entry name" value="Winged helix-like DNA-binding domain superfamily/Winged helix DNA-binding domain"/>
    <property type="match status" value="1"/>
</dbReference>
<dbReference type="AlphaFoldDB" id="A0A1I5NLM0"/>
<dbReference type="Pfam" id="PF01035">
    <property type="entry name" value="DNA_binding_1"/>
    <property type="match status" value="1"/>
</dbReference>
<keyword evidence="3" id="KW-0808">Transferase</keyword>
<feature type="domain" description="Methylated-DNA-[protein]-cysteine S-methyltransferase DNA binding" evidence="2">
    <location>
        <begin position="28"/>
        <end position="108"/>
    </location>
</feature>
<protein>
    <submittedName>
        <fullName evidence="3">Methylated-DNA-protein-cysteine methyltransferase related protein</fullName>
    </submittedName>
</protein>
<dbReference type="InterPro" id="IPR014048">
    <property type="entry name" value="MethylDNA_cys_MeTrfase_DNA-bd"/>
</dbReference>
<evidence type="ECO:0000259" key="2">
    <source>
        <dbReference type="Pfam" id="PF01035"/>
    </source>
</evidence>
<reference evidence="3 4" key="1">
    <citation type="submission" date="2016-10" db="EMBL/GenBank/DDBJ databases">
        <authorList>
            <person name="de Groot N.N."/>
        </authorList>
    </citation>
    <scope>NUCLEOTIDE SEQUENCE [LARGE SCALE GENOMIC DNA]</scope>
    <source>
        <strain evidence="3 4">DSM 15893</strain>
    </source>
</reference>
<dbReference type="OrthoDB" id="9132167at2"/>
<evidence type="ECO:0000256" key="1">
    <source>
        <dbReference type="ARBA" id="ARBA00022763"/>
    </source>
</evidence>
<proteinExistence type="predicted"/>
<evidence type="ECO:0000313" key="4">
    <source>
        <dbReference type="Proteomes" id="UP000182692"/>
    </source>
</evidence>
<dbReference type="PANTHER" id="PTHR42942">
    <property type="entry name" value="6-O-METHYLGUANINE DNA METHYLTRANSFERASE"/>
    <property type="match status" value="1"/>
</dbReference>
<dbReference type="InterPro" id="IPR052520">
    <property type="entry name" value="ATL_DNA_repair"/>
</dbReference>
<dbReference type="InterPro" id="IPR036217">
    <property type="entry name" value="MethylDNA_cys_MeTrfase_DNAb"/>
</dbReference>
<dbReference type="GO" id="GO:0032259">
    <property type="term" value="P:methylation"/>
    <property type="evidence" value="ECO:0007669"/>
    <property type="project" value="UniProtKB-KW"/>
</dbReference>
<evidence type="ECO:0000313" key="3">
    <source>
        <dbReference type="EMBL" id="SFP22699.1"/>
    </source>
</evidence>
<accession>A0A1I5NLM0</accession>
<dbReference type="PANTHER" id="PTHR42942:SF1">
    <property type="entry name" value="ALKYLTRANSFERASE-LIKE PROTEIN 1"/>
    <property type="match status" value="1"/>
</dbReference>
<organism evidence="3 4">
    <name type="scientific">Enterovibrio norvegicus DSM 15893</name>
    <dbReference type="NCBI Taxonomy" id="1121869"/>
    <lineage>
        <taxon>Bacteria</taxon>
        <taxon>Pseudomonadati</taxon>
        <taxon>Pseudomonadota</taxon>
        <taxon>Gammaproteobacteria</taxon>
        <taxon>Vibrionales</taxon>
        <taxon>Vibrionaceae</taxon>
        <taxon>Enterovibrio</taxon>
    </lineage>
</organism>
<dbReference type="SUPFAM" id="SSF46767">
    <property type="entry name" value="Methylated DNA-protein cysteine methyltransferase, C-terminal domain"/>
    <property type="match status" value="1"/>
</dbReference>
<dbReference type="CDD" id="cd06445">
    <property type="entry name" value="ATase"/>
    <property type="match status" value="1"/>
</dbReference>
<keyword evidence="1" id="KW-0227">DNA damage</keyword>
<name>A0A1I5NLM0_9GAMM</name>
<dbReference type="InterPro" id="IPR036388">
    <property type="entry name" value="WH-like_DNA-bd_sf"/>
</dbReference>
<dbReference type="GO" id="GO:0008168">
    <property type="term" value="F:methyltransferase activity"/>
    <property type="evidence" value="ECO:0007669"/>
    <property type="project" value="UniProtKB-KW"/>
</dbReference>
<dbReference type="EMBL" id="FOWR01000010">
    <property type="protein sequence ID" value="SFP22699.1"/>
    <property type="molecule type" value="Genomic_DNA"/>
</dbReference>